<dbReference type="PANTHER" id="PTHR10743:SF0">
    <property type="entry name" value="PROTEIN RER1"/>
    <property type="match status" value="1"/>
</dbReference>
<evidence type="ECO:0000256" key="2">
    <source>
        <dbReference type="ARBA" id="ARBA00006070"/>
    </source>
</evidence>
<evidence type="ECO:0000256" key="1">
    <source>
        <dbReference type="ARBA" id="ARBA00004141"/>
    </source>
</evidence>
<dbReference type="PANTHER" id="PTHR10743">
    <property type="entry name" value="PROTEIN RER1"/>
    <property type="match status" value="1"/>
</dbReference>
<keyword evidence="4 6" id="KW-1133">Transmembrane helix</keyword>
<evidence type="ECO:0000256" key="4">
    <source>
        <dbReference type="ARBA" id="ARBA00022989"/>
    </source>
</evidence>
<dbReference type="GO" id="GO:0006890">
    <property type="term" value="P:retrograde vesicle-mediated transport, Golgi to endoplasmic reticulum"/>
    <property type="evidence" value="ECO:0007669"/>
    <property type="project" value="TreeGrafter"/>
</dbReference>
<name>A0A1V9Z3K8_ACHHY</name>
<evidence type="ECO:0000313" key="8">
    <source>
        <dbReference type="Proteomes" id="UP000243579"/>
    </source>
</evidence>
<organism evidence="7 8">
    <name type="scientific">Achlya hypogyna</name>
    <name type="common">Oomycete</name>
    <name type="synonym">Protoachlya hypogyna</name>
    <dbReference type="NCBI Taxonomy" id="1202772"/>
    <lineage>
        <taxon>Eukaryota</taxon>
        <taxon>Sar</taxon>
        <taxon>Stramenopiles</taxon>
        <taxon>Oomycota</taxon>
        <taxon>Saprolegniomycetes</taxon>
        <taxon>Saprolegniales</taxon>
        <taxon>Achlyaceae</taxon>
        <taxon>Achlya</taxon>
    </lineage>
</organism>
<proteinExistence type="inferred from homology"/>
<dbReference type="GO" id="GO:0006621">
    <property type="term" value="P:protein retention in ER lumen"/>
    <property type="evidence" value="ECO:0007669"/>
    <property type="project" value="TreeGrafter"/>
</dbReference>
<dbReference type="GO" id="GO:0005783">
    <property type="term" value="C:endoplasmic reticulum"/>
    <property type="evidence" value="ECO:0007669"/>
    <property type="project" value="GOC"/>
</dbReference>
<protein>
    <submittedName>
        <fullName evidence="7">Protein RER1A</fullName>
    </submittedName>
</protein>
<dbReference type="Pfam" id="PF03248">
    <property type="entry name" value="Rer1"/>
    <property type="match status" value="1"/>
</dbReference>
<dbReference type="EMBL" id="JNBR01000452">
    <property type="protein sequence ID" value="OQR92589.1"/>
    <property type="molecule type" value="Genomic_DNA"/>
</dbReference>
<comment type="similarity">
    <text evidence="2">Belongs to the RER1 family.</text>
</comment>
<dbReference type="AlphaFoldDB" id="A0A1V9Z3K8"/>
<sequence>MMGPGAAGDSRSLTEPAFLERVMASVGSPRRRIAAQHGTRAHGHCRKWQHLLDQSTIHVTGRWIFSAVLIFVYLARVLSINSFHIVTYGLGIYLLNLFIGFLSPQIDPETEGPVLPSAKSEEFRPFSRRVPEFKFWYATTKATFYALLMTFFEIFNIPVFWPILLMYFIVLFTLTMKRQIKHMWKHNYVPWNHGKQVYKGKAQKDSK</sequence>
<evidence type="ECO:0000256" key="3">
    <source>
        <dbReference type="ARBA" id="ARBA00022692"/>
    </source>
</evidence>
<feature type="transmembrane region" description="Helical" evidence="6">
    <location>
        <begin position="60"/>
        <end position="78"/>
    </location>
</feature>
<accession>A0A1V9Z3K8</accession>
<evidence type="ECO:0000313" key="7">
    <source>
        <dbReference type="EMBL" id="OQR92589.1"/>
    </source>
</evidence>
<dbReference type="Proteomes" id="UP000243579">
    <property type="component" value="Unassembled WGS sequence"/>
</dbReference>
<dbReference type="OrthoDB" id="448250at2759"/>
<dbReference type="GO" id="GO:0000139">
    <property type="term" value="C:Golgi membrane"/>
    <property type="evidence" value="ECO:0007669"/>
    <property type="project" value="TreeGrafter"/>
</dbReference>
<comment type="subcellular location">
    <subcellularLocation>
        <location evidence="1">Membrane</location>
        <topology evidence="1">Multi-pass membrane protein</topology>
    </subcellularLocation>
</comment>
<gene>
    <name evidence="7" type="ORF">ACHHYP_03496</name>
</gene>
<keyword evidence="3 6" id="KW-0812">Transmembrane</keyword>
<reference evidence="7 8" key="1">
    <citation type="journal article" date="2014" name="Genome Biol. Evol.">
        <title>The secreted proteins of Achlya hypogyna and Thraustotheca clavata identify the ancestral oomycete secretome and reveal gene acquisitions by horizontal gene transfer.</title>
        <authorList>
            <person name="Misner I."/>
            <person name="Blouin N."/>
            <person name="Leonard G."/>
            <person name="Richards T.A."/>
            <person name="Lane C.E."/>
        </authorList>
    </citation>
    <scope>NUCLEOTIDE SEQUENCE [LARGE SCALE GENOMIC DNA]</scope>
    <source>
        <strain evidence="7 8">ATCC 48635</strain>
    </source>
</reference>
<evidence type="ECO:0000256" key="5">
    <source>
        <dbReference type="ARBA" id="ARBA00023136"/>
    </source>
</evidence>
<dbReference type="STRING" id="1202772.A0A1V9Z3K8"/>
<evidence type="ECO:0000256" key="6">
    <source>
        <dbReference type="SAM" id="Phobius"/>
    </source>
</evidence>
<dbReference type="InterPro" id="IPR004932">
    <property type="entry name" value="Rer1"/>
</dbReference>
<feature type="transmembrane region" description="Helical" evidence="6">
    <location>
        <begin position="144"/>
        <end position="174"/>
    </location>
</feature>
<comment type="caution">
    <text evidence="7">The sequence shown here is derived from an EMBL/GenBank/DDBJ whole genome shotgun (WGS) entry which is preliminary data.</text>
</comment>
<keyword evidence="8" id="KW-1185">Reference proteome</keyword>
<keyword evidence="5 6" id="KW-0472">Membrane</keyword>
<feature type="transmembrane region" description="Helical" evidence="6">
    <location>
        <begin position="85"/>
        <end position="106"/>
    </location>
</feature>